<protein>
    <recommendedName>
        <fullName evidence="2">VWA domain-containing protein</fullName>
    </recommendedName>
</protein>
<evidence type="ECO:0008006" key="2">
    <source>
        <dbReference type="Google" id="ProtNLM"/>
    </source>
</evidence>
<reference evidence="1" key="1">
    <citation type="submission" date="2002-12" db="EMBL/GenBank/DDBJ databases">
        <title>Identification of genes required for adventurous gliding motility in Myxococcus xanthus with the transposable element mariner.</title>
        <authorList>
            <person name="Hartzell P.L."/>
            <person name="Youderian P.A."/>
        </authorList>
    </citation>
    <scope>NUCLEOTIDE SEQUENCE</scope>
    <source>
        <strain evidence="1">C274/700/1246</strain>
    </source>
</reference>
<name>Q846T0_MYXXA</name>
<accession>Q846T0</accession>
<evidence type="ECO:0000313" key="1">
    <source>
        <dbReference type="EMBL" id="AAO66308.1"/>
    </source>
</evidence>
<dbReference type="InterPro" id="IPR036465">
    <property type="entry name" value="vWFA_dom_sf"/>
</dbReference>
<dbReference type="AlphaFoldDB" id="Q846T0"/>
<sequence>MNRTVVFLSLAGGLALTALVLGLPQMGTPPEPIVVVHPTPPPPAPPPPPVVPATVGSLTLTSRLSHPYVPAGTSEVFATFDLSGAQVPGSHRSPVNLALVINRSGSMSGYKLAQAKQAGRHLIGLLNDQYRLAIIHYRVGRDPPDTFRAEG</sequence>
<dbReference type="SUPFAM" id="SSF53300">
    <property type="entry name" value="vWA-like"/>
    <property type="match status" value="1"/>
</dbReference>
<organism evidence="1">
    <name type="scientific">Myxococcus xanthus</name>
    <dbReference type="NCBI Taxonomy" id="34"/>
    <lineage>
        <taxon>Bacteria</taxon>
        <taxon>Pseudomonadati</taxon>
        <taxon>Myxococcota</taxon>
        <taxon>Myxococcia</taxon>
        <taxon>Myxococcales</taxon>
        <taxon>Cystobacterineae</taxon>
        <taxon>Myxococcaceae</taxon>
        <taxon>Myxococcus</taxon>
    </lineage>
</organism>
<dbReference type="EMBL" id="AY197571">
    <property type="protein sequence ID" value="AAO66308.1"/>
    <property type="molecule type" value="Genomic_DNA"/>
</dbReference>
<dbReference type="Gene3D" id="3.40.50.410">
    <property type="entry name" value="von Willebrand factor, type A domain"/>
    <property type="match status" value="1"/>
</dbReference>
<proteinExistence type="predicted"/>